<name>D3TSM0_GLOMM</name>
<sequence>MLRFILLFYFIHETHFNKKNLNELMHTSKKLTTPPFYTSATFNFFVFTSSFGDTDVVANPALL</sequence>
<reference evidence="1" key="2">
    <citation type="submission" date="2010-01" db="EMBL/GenBank/DDBJ databases">
        <authorList>
            <consortium name="International Glossina Genome Initiative"/>
            <person name="da Silva J."/>
            <person name="Ribeiro J.M.C."/>
            <person name="Abbeele J.V."/>
            <person name="Attardo G."/>
            <person name="Hao Z."/>
            <person name="Haines L.R."/>
            <person name="Soares M.B."/>
            <person name="Berriman M."/>
            <person name="Aksoy S."/>
            <person name="Lehane M.J."/>
        </authorList>
    </citation>
    <scope>NUCLEOTIDE SEQUENCE</scope>
    <source>
        <tissue evidence="1">Salivary gland</tissue>
    </source>
</reference>
<dbReference type="AlphaFoldDB" id="D3TSM0"/>
<accession>D3TSM0</accession>
<reference evidence="1" key="1">
    <citation type="journal article" date="2010" name="BMC Genomics">
        <title>An insight into the sialome of Glossina morsitans morsitans.</title>
        <authorList>
            <person name="Alves-Silva J."/>
            <person name="Ribeiro J.M."/>
            <person name="Van Den Abbeele J."/>
            <person name="Attardo G."/>
            <person name="Hao Z."/>
            <person name="Haines L.R."/>
            <person name="Soares M.B."/>
            <person name="Berriman M."/>
            <person name="Aksoy S."/>
            <person name="Lehane M.J."/>
        </authorList>
    </citation>
    <scope>NUCLEOTIDE SEQUENCE</scope>
    <source>
        <tissue evidence="1">Salivary gland</tissue>
    </source>
</reference>
<organism evidence="1">
    <name type="scientific">Glossina morsitans morsitans</name>
    <name type="common">Savannah tsetse fly</name>
    <dbReference type="NCBI Taxonomy" id="37546"/>
    <lineage>
        <taxon>Eukaryota</taxon>
        <taxon>Metazoa</taxon>
        <taxon>Ecdysozoa</taxon>
        <taxon>Arthropoda</taxon>
        <taxon>Hexapoda</taxon>
        <taxon>Insecta</taxon>
        <taxon>Pterygota</taxon>
        <taxon>Neoptera</taxon>
        <taxon>Endopterygota</taxon>
        <taxon>Diptera</taxon>
        <taxon>Brachycera</taxon>
        <taxon>Muscomorpha</taxon>
        <taxon>Hippoboscoidea</taxon>
        <taxon>Glossinidae</taxon>
        <taxon>Glossina</taxon>
    </lineage>
</organism>
<proteinExistence type="evidence at transcript level"/>
<protein>
    <submittedName>
        <fullName evidence="1">Hypothetical secreted peptide</fullName>
    </submittedName>
</protein>
<evidence type="ECO:0000313" key="1">
    <source>
        <dbReference type="EMBL" id="ADD20698.1"/>
    </source>
</evidence>
<dbReference type="EMBL" id="EZ424422">
    <property type="protein sequence ID" value="ADD20698.1"/>
    <property type="molecule type" value="mRNA"/>
</dbReference>